<proteinExistence type="predicted"/>
<evidence type="ECO:0000313" key="3">
    <source>
        <dbReference type="Proteomes" id="UP000019376"/>
    </source>
</evidence>
<gene>
    <name evidence="2" type="ORF">PDE_03532</name>
</gene>
<feature type="compositionally biased region" description="Basic and acidic residues" evidence="1">
    <location>
        <begin position="57"/>
        <end position="67"/>
    </location>
</feature>
<dbReference type="AlphaFoldDB" id="S7ZIR8"/>
<name>S7ZIR8_PENO1</name>
<sequence>MGVLTLLRPCLPARRTAKLRSLRNASTKLFQSSESDTRLMLDGQNPLDAAPSPRPGDQLRSREGEQVHKEYNKPWEQEFWYKLTLNRGENEGTKVPTNPRRVSGRNLISTHPIAVQIDVALWLRPGKVLACQVEIDTQIFAEVAPTLGWSRLETPWGAPNLSVQLRNELWAASLGVLRAPVYGLLGLFIPDSVRSHPGCGY</sequence>
<dbReference type="HOGENOM" id="CLU_1360832_0_0_1"/>
<evidence type="ECO:0000313" key="2">
    <source>
        <dbReference type="EMBL" id="EPS28586.1"/>
    </source>
</evidence>
<feature type="region of interest" description="Disordered" evidence="1">
    <location>
        <begin position="33"/>
        <end position="67"/>
    </location>
</feature>
<evidence type="ECO:0000256" key="1">
    <source>
        <dbReference type="SAM" id="MobiDB-lite"/>
    </source>
</evidence>
<organism evidence="2 3">
    <name type="scientific">Penicillium oxalicum (strain 114-2 / CGMCC 5302)</name>
    <name type="common">Penicillium decumbens</name>
    <dbReference type="NCBI Taxonomy" id="933388"/>
    <lineage>
        <taxon>Eukaryota</taxon>
        <taxon>Fungi</taxon>
        <taxon>Dikarya</taxon>
        <taxon>Ascomycota</taxon>
        <taxon>Pezizomycotina</taxon>
        <taxon>Eurotiomycetes</taxon>
        <taxon>Eurotiomycetidae</taxon>
        <taxon>Eurotiales</taxon>
        <taxon>Aspergillaceae</taxon>
        <taxon>Penicillium</taxon>
    </lineage>
</organism>
<dbReference type="Proteomes" id="UP000019376">
    <property type="component" value="Unassembled WGS sequence"/>
</dbReference>
<protein>
    <submittedName>
        <fullName evidence="2">Uncharacterized protein</fullName>
    </submittedName>
</protein>
<keyword evidence="3" id="KW-1185">Reference proteome</keyword>
<reference evidence="2 3" key="1">
    <citation type="journal article" date="2013" name="PLoS ONE">
        <title>Genomic and secretomic analyses reveal unique features of the lignocellulolytic enzyme system of Penicillium decumbens.</title>
        <authorList>
            <person name="Liu G."/>
            <person name="Zhang L."/>
            <person name="Wei X."/>
            <person name="Zou G."/>
            <person name="Qin Y."/>
            <person name="Ma L."/>
            <person name="Li J."/>
            <person name="Zheng H."/>
            <person name="Wang S."/>
            <person name="Wang C."/>
            <person name="Xun L."/>
            <person name="Zhao G.-P."/>
            <person name="Zhou Z."/>
            <person name="Qu Y."/>
        </authorList>
    </citation>
    <scope>NUCLEOTIDE SEQUENCE [LARGE SCALE GENOMIC DNA]</scope>
    <source>
        <strain evidence="3">114-2 / CGMCC 5302</strain>
    </source>
</reference>
<dbReference type="EMBL" id="KB644411">
    <property type="protein sequence ID" value="EPS28586.1"/>
    <property type="molecule type" value="Genomic_DNA"/>
</dbReference>
<accession>S7ZIR8</accession>